<comment type="cofactor">
    <cofactor evidence="6">
        <name>Fe(2+)</name>
        <dbReference type="ChEBI" id="CHEBI:29033"/>
    </cofactor>
    <text evidence="6">Binds 1 Fe(2+) ion.</text>
</comment>
<evidence type="ECO:0000256" key="1">
    <source>
        <dbReference type="ARBA" id="ARBA00010759"/>
    </source>
</evidence>
<organism evidence="7 8">
    <name type="scientific">[Brevibacterium] flavum</name>
    <dbReference type="NCBI Taxonomy" id="92706"/>
    <lineage>
        <taxon>Bacteria</taxon>
        <taxon>Bacillati</taxon>
        <taxon>Actinomycetota</taxon>
        <taxon>Actinomycetes</taxon>
        <taxon>Mycobacteriales</taxon>
        <taxon>Corynebacteriaceae</taxon>
        <taxon>Corynebacterium</taxon>
    </lineage>
</organism>
<dbReference type="InterPro" id="IPR036821">
    <property type="entry name" value="Peptide_deformylase_sf"/>
</dbReference>
<dbReference type="CDD" id="cd00487">
    <property type="entry name" value="Pep_deformylase"/>
    <property type="match status" value="1"/>
</dbReference>
<comment type="function">
    <text evidence="6">Removes the formyl group from the N-terminal Met of newly synthesized proteins. Requires at least a dipeptide for an efficient rate of reaction. N-terminal L-methionine is a prerequisite for activity but the enzyme has broad specificity at other positions.</text>
</comment>
<dbReference type="PRINTS" id="PR01576">
    <property type="entry name" value="PDEFORMYLASE"/>
</dbReference>
<dbReference type="InterPro" id="IPR023635">
    <property type="entry name" value="Peptide_deformylase"/>
</dbReference>
<dbReference type="AlphaFoldDB" id="A0A0F6WQT1"/>
<keyword evidence="2 6" id="KW-0479">Metal-binding</keyword>
<evidence type="ECO:0000256" key="5">
    <source>
        <dbReference type="ARBA" id="ARBA00023004"/>
    </source>
</evidence>
<proteinExistence type="inferred from homology"/>
<dbReference type="GeneID" id="1019569"/>
<accession>A0A0F6WQT1</accession>
<keyword evidence="3 6" id="KW-0378">Hydrolase</keyword>
<feature type="binding site" evidence="6">
    <location>
        <position position="139"/>
    </location>
    <ligand>
        <name>Fe cation</name>
        <dbReference type="ChEBI" id="CHEBI:24875"/>
    </ligand>
</feature>
<evidence type="ECO:0000313" key="8">
    <source>
        <dbReference type="Proteomes" id="UP000034037"/>
    </source>
</evidence>
<dbReference type="Gene3D" id="3.90.45.10">
    <property type="entry name" value="Peptide deformylase"/>
    <property type="match status" value="1"/>
</dbReference>
<dbReference type="HAMAP" id="MF_00163">
    <property type="entry name" value="Pep_deformylase"/>
    <property type="match status" value="1"/>
</dbReference>
<sequence length="169" mass="18543">MAVREVRLFGDPVLVSRADEVVDFDESLSTLIDDMFDTMEDAGGVGLAANQVGVLRRVFVFDTSHQEGGLRGHVINPVWEPLTEDTQTGKEGCLSIPDVSAETTRYETVRLSGQDRDGNPVGFVANGLLARCIQHETDHLDGVLFLKRLDPAERKAAMGVIRASAWFNK</sequence>
<dbReference type="PANTHER" id="PTHR10458">
    <property type="entry name" value="PEPTIDE DEFORMYLASE"/>
    <property type="match status" value="1"/>
</dbReference>
<comment type="catalytic activity">
    <reaction evidence="6">
        <text>N-terminal N-formyl-L-methionyl-[peptide] + H2O = N-terminal L-methionyl-[peptide] + formate</text>
        <dbReference type="Rhea" id="RHEA:24420"/>
        <dbReference type="Rhea" id="RHEA-COMP:10639"/>
        <dbReference type="Rhea" id="RHEA-COMP:10640"/>
        <dbReference type="ChEBI" id="CHEBI:15377"/>
        <dbReference type="ChEBI" id="CHEBI:15740"/>
        <dbReference type="ChEBI" id="CHEBI:49298"/>
        <dbReference type="ChEBI" id="CHEBI:64731"/>
        <dbReference type="EC" id="3.5.1.88"/>
    </reaction>
</comment>
<reference evidence="7 8" key="1">
    <citation type="submission" date="2015-04" db="EMBL/GenBank/DDBJ databases">
        <title>Complete Genome Sequence of Brevibacterium flavum ATCC 15168.</title>
        <authorList>
            <person name="Ahn J."/>
            <person name="Park G."/>
            <person name="Jeon W."/>
            <person name="Jang Y."/>
            <person name="Jang M."/>
            <person name="Lee H."/>
            <person name="Lee H."/>
        </authorList>
    </citation>
    <scope>NUCLEOTIDE SEQUENCE [LARGE SCALE GENOMIC DNA]</scope>
    <source>
        <strain evidence="7 8">ATCC 15168</strain>
    </source>
</reference>
<dbReference type="HOGENOM" id="CLU_061901_1_2_11"/>
<dbReference type="Pfam" id="PF01327">
    <property type="entry name" value="Pep_deformylase"/>
    <property type="match status" value="1"/>
</dbReference>
<dbReference type="SUPFAM" id="SSF56420">
    <property type="entry name" value="Peptide deformylase"/>
    <property type="match status" value="1"/>
</dbReference>
<keyword evidence="4 6" id="KW-0648">Protein biosynthesis</keyword>
<feature type="binding site" evidence="6">
    <location>
        <position position="135"/>
    </location>
    <ligand>
        <name>Fe cation</name>
        <dbReference type="ChEBI" id="CHEBI:24875"/>
    </ligand>
</feature>
<dbReference type="PATRIC" id="fig|92706.3.peg.1759"/>
<evidence type="ECO:0000256" key="4">
    <source>
        <dbReference type="ARBA" id="ARBA00022917"/>
    </source>
</evidence>
<evidence type="ECO:0000256" key="3">
    <source>
        <dbReference type="ARBA" id="ARBA00022801"/>
    </source>
</evidence>
<dbReference type="NCBIfam" id="NF001159">
    <property type="entry name" value="PRK00150.1-3"/>
    <property type="match status" value="1"/>
</dbReference>
<dbReference type="GO" id="GO:0046872">
    <property type="term" value="F:metal ion binding"/>
    <property type="evidence" value="ECO:0007669"/>
    <property type="project" value="UniProtKB-KW"/>
</dbReference>
<keyword evidence="5 6" id="KW-0408">Iron</keyword>
<evidence type="ECO:0000256" key="2">
    <source>
        <dbReference type="ARBA" id="ARBA00022723"/>
    </source>
</evidence>
<evidence type="ECO:0000256" key="6">
    <source>
        <dbReference type="HAMAP-Rule" id="MF_00163"/>
    </source>
</evidence>
<dbReference type="EMBL" id="CP011309">
    <property type="protein sequence ID" value="AKF27567.1"/>
    <property type="molecule type" value="Genomic_DNA"/>
</dbReference>
<gene>
    <name evidence="6" type="primary">def</name>
    <name evidence="7" type="ORF">YH66_08410</name>
</gene>
<comment type="similarity">
    <text evidence="1 6">Belongs to the polypeptide deformylase family.</text>
</comment>
<dbReference type="GO" id="GO:0042586">
    <property type="term" value="F:peptide deformylase activity"/>
    <property type="evidence" value="ECO:0007669"/>
    <property type="project" value="UniProtKB-UniRule"/>
</dbReference>
<dbReference type="PIRSF" id="PIRSF004749">
    <property type="entry name" value="Pep_def"/>
    <property type="match status" value="1"/>
</dbReference>
<feature type="active site" evidence="6">
    <location>
        <position position="136"/>
    </location>
</feature>
<evidence type="ECO:0000313" key="7">
    <source>
        <dbReference type="EMBL" id="AKF27567.1"/>
    </source>
</evidence>
<dbReference type="PANTHER" id="PTHR10458:SF2">
    <property type="entry name" value="PEPTIDE DEFORMYLASE, MITOCHONDRIAL"/>
    <property type="match status" value="1"/>
</dbReference>
<keyword evidence="8" id="KW-1185">Reference proteome</keyword>
<dbReference type="NCBIfam" id="TIGR00079">
    <property type="entry name" value="pept_deformyl"/>
    <property type="match status" value="1"/>
</dbReference>
<dbReference type="RefSeq" id="WP_003856004.1">
    <property type="nucleotide sequence ID" value="NZ_CP011309.1"/>
</dbReference>
<feature type="binding site" evidence="6">
    <location>
        <position position="93"/>
    </location>
    <ligand>
        <name>Fe cation</name>
        <dbReference type="ChEBI" id="CHEBI:24875"/>
    </ligand>
</feature>
<dbReference type="EC" id="3.5.1.88" evidence="6"/>
<dbReference type="Proteomes" id="UP000034037">
    <property type="component" value="Chromosome"/>
</dbReference>
<protein>
    <recommendedName>
        <fullName evidence="6">Peptide deformylase</fullName>
        <shortName evidence="6">PDF</shortName>
        <ecNumber evidence="6">3.5.1.88</ecNumber>
    </recommendedName>
    <alternativeName>
        <fullName evidence="6">Polypeptide deformylase</fullName>
    </alternativeName>
</protein>
<dbReference type="SMR" id="A0A0F6WQT1"/>
<name>A0A0F6WQT1_9CORY</name>
<dbReference type="GO" id="GO:0006412">
    <property type="term" value="P:translation"/>
    <property type="evidence" value="ECO:0007669"/>
    <property type="project" value="UniProtKB-UniRule"/>
</dbReference>